<proteinExistence type="inferred from homology"/>
<dbReference type="Pfam" id="PF00652">
    <property type="entry name" value="Ricin_B_lectin"/>
    <property type="match status" value="1"/>
</dbReference>
<dbReference type="PANTHER" id="PTHR11452">
    <property type="entry name" value="ALPHA-GALACTOSIDASE/ALPHA-N-ACETYLGALACTOSAMINIDASE"/>
    <property type="match status" value="1"/>
</dbReference>
<dbReference type="InterPro" id="IPR041233">
    <property type="entry name" value="Melibiase_C"/>
</dbReference>
<evidence type="ECO:0000313" key="9">
    <source>
        <dbReference type="Proteomes" id="UP001501442"/>
    </source>
</evidence>
<keyword evidence="9" id="KW-1185">Reference proteome</keyword>
<dbReference type="PROSITE" id="PS50231">
    <property type="entry name" value="RICIN_B_LECTIN"/>
    <property type="match status" value="1"/>
</dbReference>
<dbReference type="Proteomes" id="UP001501442">
    <property type="component" value="Unassembled WGS sequence"/>
</dbReference>
<dbReference type="InterPro" id="IPR002241">
    <property type="entry name" value="Glyco_hydro_27"/>
</dbReference>
<gene>
    <name evidence="8" type="ORF">GCM10023196_095970</name>
</gene>
<keyword evidence="3 5" id="KW-0378">Hydrolase</keyword>
<dbReference type="RefSeq" id="WP_345441803.1">
    <property type="nucleotide sequence ID" value="NZ_BAABHK010000022.1"/>
</dbReference>
<feature type="domain" description="Ricin B lectin" evidence="7">
    <location>
        <begin position="415"/>
        <end position="537"/>
    </location>
</feature>
<dbReference type="InterPro" id="IPR017853">
    <property type="entry name" value="GH"/>
</dbReference>
<organism evidence="8 9">
    <name type="scientific">Actinoallomurus vinaceus</name>
    <dbReference type="NCBI Taxonomy" id="1080074"/>
    <lineage>
        <taxon>Bacteria</taxon>
        <taxon>Bacillati</taxon>
        <taxon>Actinomycetota</taxon>
        <taxon>Actinomycetes</taxon>
        <taxon>Streptosporangiales</taxon>
        <taxon>Thermomonosporaceae</taxon>
        <taxon>Actinoallomurus</taxon>
    </lineage>
</organism>
<dbReference type="InterPro" id="IPR035992">
    <property type="entry name" value="Ricin_B-like_lectins"/>
</dbReference>
<dbReference type="PANTHER" id="PTHR11452:SF75">
    <property type="entry name" value="ALPHA-GALACTOSIDASE MEL1"/>
    <property type="match status" value="1"/>
</dbReference>
<dbReference type="PRINTS" id="PR00740">
    <property type="entry name" value="GLHYDRLASE27"/>
</dbReference>
<dbReference type="SMART" id="SM00458">
    <property type="entry name" value="RICIN"/>
    <property type="match status" value="1"/>
</dbReference>
<evidence type="ECO:0000256" key="4">
    <source>
        <dbReference type="ARBA" id="ARBA00023295"/>
    </source>
</evidence>
<keyword evidence="2 6" id="KW-0732">Signal</keyword>
<comment type="catalytic activity">
    <reaction evidence="5">
        <text>Hydrolysis of terminal, non-reducing alpha-D-galactose residues in alpha-D-galactosides, including galactose oligosaccharides, galactomannans and galactolipids.</text>
        <dbReference type="EC" id="3.2.1.22"/>
    </reaction>
</comment>
<protein>
    <recommendedName>
        <fullName evidence="5">Alpha-galactosidase</fullName>
        <ecNumber evidence="5">3.2.1.22</ecNumber>
    </recommendedName>
    <alternativeName>
        <fullName evidence="5">Melibiase</fullName>
    </alternativeName>
</protein>
<dbReference type="Gene3D" id="3.20.20.70">
    <property type="entry name" value="Aldolase class I"/>
    <property type="match status" value="1"/>
</dbReference>
<name>A0ABP8UTX8_9ACTN</name>
<reference evidence="9" key="1">
    <citation type="journal article" date="2019" name="Int. J. Syst. Evol. Microbiol.">
        <title>The Global Catalogue of Microorganisms (GCM) 10K type strain sequencing project: providing services to taxonomists for standard genome sequencing and annotation.</title>
        <authorList>
            <consortium name="The Broad Institute Genomics Platform"/>
            <consortium name="The Broad Institute Genome Sequencing Center for Infectious Disease"/>
            <person name="Wu L."/>
            <person name="Ma J."/>
        </authorList>
    </citation>
    <scope>NUCLEOTIDE SEQUENCE [LARGE SCALE GENOMIC DNA]</scope>
    <source>
        <strain evidence="9">JCM 17939</strain>
    </source>
</reference>
<dbReference type="EMBL" id="BAABHK010000022">
    <property type="protein sequence ID" value="GAA4638404.1"/>
    <property type="molecule type" value="Genomic_DNA"/>
</dbReference>
<dbReference type="Gene3D" id="2.80.10.50">
    <property type="match status" value="2"/>
</dbReference>
<dbReference type="Pfam" id="PF16499">
    <property type="entry name" value="Melibiase_2"/>
    <property type="match status" value="1"/>
</dbReference>
<dbReference type="InterPro" id="IPR000772">
    <property type="entry name" value="Ricin_B_lectin"/>
</dbReference>
<dbReference type="InterPro" id="IPR013780">
    <property type="entry name" value="Glyco_hydro_b"/>
</dbReference>
<evidence type="ECO:0000259" key="7">
    <source>
        <dbReference type="SMART" id="SM00458"/>
    </source>
</evidence>
<dbReference type="SUPFAM" id="SSF50370">
    <property type="entry name" value="Ricin B-like lectins"/>
    <property type="match status" value="1"/>
</dbReference>
<evidence type="ECO:0000313" key="8">
    <source>
        <dbReference type="EMBL" id="GAA4638404.1"/>
    </source>
</evidence>
<feature type="chain" id="PRO_5046061499" description="Alpha-galactosidase" evidence="6">
    <location>
        <begin position="29"/>
        <end position="537"/>
    </location>
</feature>
<feature type="signal peptide" evidence="6">
    <location>
        <begin position="1"/>
        <end position="28"/>
    </location>
</feature>
<sequence length="537" mass="56540">MRRSLTLATAVLTAAAGAVIGIGRPAAAGIPDDPLTGVLPTPPLTVGYLDYCNQTQADTMSQVDQAVALGLKDAGWKYIGIDDCWTTKTRDAGGNLVTDPVKYPRGMKWLADYVHSKGMKLASYLDAGTSTCQGYPGSRGHWQQDMKLLASYGIDYVKIDYCAGYSDPAQVRGDYQGAYTAMLNSGRRMAISISAPAYAGAGSSAFNAEMSWVGDLGNTWRVGGDVAADFSSWLQEYDITRNLAGYAAPGRFNDPDRLIITEGKSAKTTPVEWRSQMSVWAATAAPMYVGGDLRDSLPQTDGEVATLKNTDVLAVDEDPLASQGRVVSTQGDVDVISKPLANGDRALVFFNKGTGSASASVSSTTAGFPAGGTYAVKDLWSKNTSTSGGTFSSGAIPGHGAVMWRVTPRQNIRAGGTELTGAESGRCLDDPGSATANGTRLVIYDCDGGLNQTWTITPTGPVTLRLAGLTKCLDSDGGHAVINDCNGSAGQNWTWNRNGTLASNGNCLDVGDHKTTNLSAVLVWSCNAGLNQRWSRE</sequence>
<keyword evidence="4 5" id="KW-0326">Glycosidase</keyword>
<comment type="caution">
    <text evidence="8">The sequence shown here is derived from an EMBL/GenBank/DDBJ whole genome shotgun (WGS) entry which is preliminary data.</text>
</comment>
<dbReference type="InterPro" id="IPR013785">
    <property type="entry name" value="Aldolase_TIM"/>
</dbReference>
<dbReference type="CDD" id="cd23418">
    <property type="entry name" value="beta-trefoil_Ricin_XLN-like"/>
    <property type="match status" value="1"/>
</dbReference>
<dbReference type="CDD" id="cd14792">
    <property type="entry name" value="GH27"/>
    <property type="match status" value="1"/>
</dbReference>
<keyword evidence="5" id="KW-1015">Disulfide bond</keyword>
<comment type="similarity">
    <text evidence="1 5">Belongs to the glycosyl hydrolase 27 family.</text>
</comment>
<dbReference type="Gene3D" id="2.60.40.1180">
    <property type="entry name" value="Golgi alpha-mannosidase II"/>
    <property type="match status" value="1"/>
</dbReference>
<evidence type="ECO:0000256" key="5">
    <source>
        <dbReference type="RuleBase" id="RU361168"/>
    </source>
</evidence>
<evidence type="ECO:0000256" key="3">
    <source>
        <dbReference type="ARBA" id="ARBA00022801"/>
    </source>
</evidence>
<evidence type="ECO:0000256" key="1">
    <source>
        <dbReference type="ARBA" id="ARBA00009743"/>
    </source>
</evidence>
<dbReference type="SUPFAM" id="SSF51445">
    <property type="entry name" value="(Trans)glycosidases"/>
    <property type="match status" value="1"/>
</dbReference>
<accession>A0ABP8UTX8</accession>
<evidence type="ECO:0000256" key="2">
    <source>
        <dbReference type="ARBA" id="ARBA00022729"/>
    </source>
</evidence>
<dbReference type="EC" id="3.2.1.22" evidence="5"/>
<dbReference type="SUPFAM" id="SSF51011">
    <property type="entry name" value="Glycosyl hydrolase domain"/>
    <property type="match status" value="1"/>
</dbReference>
<dbReference type="Pfam" id="PF17801">
    <property type="entry name" value="Melibiase_C"/>
    <property type="match status" value="1"/>
</dbReference>
<evidence type="ECO:0000256" key="6">
    <source>
        <dbReference type="SAM" id="SignalP"/>
    </source>
</evidence>